<dbReference type="AlphaFoldDB" id="A0A365KR16"/>
<evidence type="ECO:0000313" key="2">
    <source>
        <dbReference type="EMBL" id="RAZ75545.1"/>
    </source>
</evidence>
<accession>A0A365KR16</accession>
<dbReference type="GO" id="GO:0003677">
    <property type="term" value="F:DNA binding"/>
    <property type="evidence" value="ECO:0007669"/>
    <property type="project" value="InterPro"/>
</dbReference>
<gene>
    <name evidence="2" type="ORF">DP120_14375</name>
</gene>
<dbReference type="Gene3D" id="1.10.260.40">
    <property type="entry name" value="lambda repressor-like DNA-binding domains"/>
    <property type="match status" value="1"/>
</dbReference>
<keyword evidence="3" id="KW-1185">Reference proteome</keyword>
<name>A0A365KR16_9BACL</name>
<proteinExistence type="predicted"/>
<dbReference type="SMART" id="SM00530">
    <property type="entry name" value="HTH_XRE"/>
    <property type="match status" value="1"/>
</dbReference>
<comment type="caution">
    <text evidence="2">The sequence shown here is derived from an EMBL/GenBank/DDBJ whole genome shotgun (WGS) entry which is preliminary data.</text>
</comment>
<dbReference type="Proteomes" id="UP000251002">
    <property type="component" value="Unassembled WGS sequence"/>
</dbReference>
<organism evidence="2 3">
    <name type="scientific">Planococcus halotolerans</name>
    <dbReference type="NCBI Taxonomy" id="2233542"/>
    <lineage>
        <taxon>Bacteria</taxon>
        <taxon>Bacillati</taxon>
        <taxon>Bacillota</taxon>
        <taxon>Bacilli</taxon>
        <taxon>Bacillales</taxon>
        <taxon>Caryophanaceae</taxon>
        <taxon>Planococcus</taxon>
    </lineage>
</organism>
<reference evidence="2 3" key="1">
    <citation type="submission" date="2018-06" db="EMBL/GenBank/DDBJ databases">
        <title>The draft genome sequences of strains SCU63 and S1.</title>
        <authorList>
            <person name="Gan L."/>
        </authorList>
    </citation>
    <scope>NUCLEOTIDE SEQUENCE [LARGE SCALE GENOMIC DNA]</scope>
    <source>
        <strain evidence="2 3">SCU63</strain>
    </source>
</reference>
<dbReference type="CDD" id="cd00093">
    <property type="entry name" value="HTH_XRE"/>
    <property type="match status" value="1"/>
</dbReference>
<dbReference type="SUPFAM" id="SSF47413">
    <property type="entry name" value="lambda repressor-like DNA-binding domains"/>
    <property type="match status" value="1"/>
</dbReference>
<dbReference type="InterPro" id="IPR001387">
    <property type="entry name" value="Cro/C1-type_HTH"/>
</dbReference>
<protein>
    <submittedName>
        <fullName evidence="2">Transcriptional regulator</fullName>
    </submittedName>
</protein>
<evidence type="ECO:0000313" key="3">
    <source>
        <dbReference type="Proteomes" id="UP000251002"/>
    </source>
</evidence>
<evidence type="ECO:0000259" key="1">
    <source>
        <dbReference type="PROSITE" id="PS50943"/>
    </source>
</evidence>
<feature type="domain" description="HTH cro/C1-type" evidence="1">
    <location>
        <begin position="14"/>
        <end position="46"/>
    </location>
</feature>
<dbReference type="PROSITE" id="PS50943">
    <property type="entry name" value="HTH_CROC1"/>
    <property type="match status" value="1"/>
</dbReference>
<dbReference type="EMBL" id="QLZR01000006">
    <property type="protein sequence ID" value="RAZ75545.1"/>
    <property type="molecule type" value="Genomic_DNA"/>
</dbReference>
<dbReference type="InterPro" id="IPR010982">
    <property type="entry name" value="Lambda_DNA-bd_dom_sf"/>
</dbReference>
<sequence length="150" mass="17590">MNRDDLILLVSNKLKLIRTEKDYTQDKMAEMLGLSKKTLVQIEKGRILAGWTTTIAVCTLFRRSDILLHELGDDPLVIIETLIYESHNRPRLKTMGGVIWWKEIKSNSDYILQQNLISQHFRILDKEKYNIYSSFDEVESLQRFDELSLS</sequence>
<dbReference type="Pfam" id="PF12844">
    <property type="entry name" value="HTH_19"/>
    <property type="match status" value="1"/>
</dbReference>
<dbReference type="RefSeq" id="WP_112224354.1">
    <property type="nucleotide sequence ID" value="NZ_CP047673.1"/>
</dbReference>